<gene>
    <name evidence="3" type="ORF">GlitD10_1888</name>
</gene>
<reference evidence="3 4" key="1">
    <citation type="submission" date="2016-10" db="EMBL/GenBank/DDBJ databases">
        <title>Description of Gloeomargarita lithophora gen. nov., sp. nov., a thylakoid-bearing basal-branching cyanobacterium with intracellular carbonates, and proposal for Gloeomargaritales ord. nov.</title>
        <authorList>
            <person name="Moreira D."/>
            <person name="Tavera R."/>
            <person name="Benzerara K."/>
            <person name="Skouri-Panet F."/>
            <person name="Couradeau E."/>
            <person name="Gerard E."/>
            <person name="Loussert C."/>
            <person name="Novelo E."/>
            <person name="Zivanovic Y."/>
            <person name="Lopez-Garcia P."/>
        </authorList>
    </citation>
    <scope>NUCLEOTIDE SEQUENCE [LARGE SCALE GENOMIC DNA]</scope>
    <source>
        <strain evidence="3 4">D10</strain>
    </source>
</reference>
<evidence type="ECO:0000256" key="1">
    <source>
        <dbReference type="ARBA" id="ARBA00023125"/>
    </source>
</evidence>
<dbReference type="InterPro" id="IPR000792">
    <property type="entry name" value="Tscrpt_reg_LuxR_C"/>
</dbReference>
<dbReference type="GO" id="GO:0003677">
    <property type="term" value="F:DNA binding"/>
    <property type="evidence" value="ECO:0007669"/>
    <property type="project" value="UniProtKB-KW"/>
</dbReference>
<dbReference type="RefSeq" id="WP_071454692.1">
    <property type="nucleotide sequence ID" value="NZ_CP017675.1"/>
</dbReference>
<dbReference type="AlphaFoldDB" id="A0A1J0AE40"/>
<evidence type="ECO:0000313" key="3">
    <source>
        <dbReference type="EMBL" id="APB34214.1"/>
    </source>
</evidence>
<dbReference type="PANTHER" id="PTHR43214">
    <property type="entry name" value="TWO-COMPONENT RESPONSE REGULATOR"/>
    <property type="match status" value="1"/>
</dbReference>
<proteinExistence type="predicted"/>
<dbReference type="GO" id="GO:0006355">
    <property type="term" value="P:regulation of DNA-templated transcription"/>
    <property type="evidence" value="ECO:0007669"/>
    <property type="project" value="InterPro"/>
</dbReference>
<dbReference type="STRING" id="1188229.GlitD10_1888"/>
<keyword evidence="4" id="KW-1185">Reference proteome</keyword>
<dbReference type="InterPro" id="IPR016032">
    <property type="entry name" value="Sig_transdc_resp-reg_C-effctor"/>
</dbReference>
<dbReference type="CDD" id="cd06170">
    <property type="entry name" value="LuxR_C_like"/>
    <property type="match status" value="1"/>
</dbReference>
<dbReference type="EMBL" id="CP017675">
    <property type="protein sequence ID" value="APB34214.1"/>
    <property type="molecule type" value="Genomic_DNA"/>
</dbReference>
<dbReference type="SUPFAM" id="SSF46894">
    <property type="entry name" value="C-terminal effector domain of the bipartite response regulators"/>
    <property type="match status" value="1"/>
</dbReference>
<dbReference type="SMART" id="SM00421">
    <property type="entry name" value="HTH_LUXR"/>
    <property type="match status" value="1"/>
</dbReference>
<name>A0A1J0AE40_9CYAN</name>
<dbReference type="PROSITE" id="PS50043">
    <property type="entry name" value="HTH_LUXR_2"/>
    <property type="match status" value="1"/>
</dbReference>
<evidence type="ECO:0000259" key="2">
    <source>
        <dbReference type="PROSITE" id="PS50043"/>
    </source>
</evidence>
<keyword evidence="1" id="KW-0238">DNA-binding</keyword>
<accession>A0A1J0AE40</accession>
<evidence type="ECO:0000313" key="4">
    <source>
        <dbReference type="Proteomes" id="UP000180235"/>
    </source>
</evidence>
<dbReference type="InterPro" id="IPR039420">
    <property type="entry name" value="WalR-like"/>
</dbReference>
<dbReference type="Proteomes" id="UP000180235">
    <property type="component" value="Chromosome"/>
</dbReference>
<dbReference type="KEGG" id="glt:GlitD10_1888"/>
<dbReference type="PANTHER" id="PTHR43214:SF43">
    <property type="entry name" value="TWO-COMPONENT RESPONSE REGULATOR"/>
    <property type="match status" value="1"/>
</dbReference>
<dbReference type="Gene3D" id="3.40.50.2300">
    <property type="match status" value="1"/>
</dbReference>
<dbReference type="PRINTS" id="PR00038">
    <property type="entry name" value="HTHLUXR"/>
</dbReference>
<protein>
    <submittedName>
        <fullName evidence="3">LuxR family transcriptional regulator</fullName>
    </submittedName>
</protein>
<dbReference type="PROSITE" id="PS00622">
    <property type="entry name" value="HTH_LUXR_1"/>
    <property type="match status" value="1"/>
</dbReference>
<organism evidence="3 4">
    <name type="scientific">Gloeomargarita lithophora Alchichica-D10</name>
    <dbReference type="NCBI Taxonomy" id="1188229"/>
    <lineage>
        <taxon>Bacteria</taxon>
        <taxon>Bacillati</taxon>
        <taxon>Cyanobacteriota</taxon>
        <taxon>Cyanophyceae</taxon>
        <taxon>Gloeomargaritales</taxon>
        <taxon>Gloeomargaritaceae</taxon>
        <taxon>Gloeomargarita</taxon>
    </lineage>
</organism>
<feature type="domain" description="HTH luxR-type" evidence="2">
    <location>
        <begin position="137"/>
        <end position="202"/>
    </location>
</feature>
<sequence length="203" mass="22342">MLVERWPVPQGAEQSGRGCSLVLVTEDGVLAGWVREQVEPMPWRWVRAVNWVAQVTPQDVVLGELDLLWGQLPDLVGVPVVAVVEASVDLGAVLGQGVAGCIIRSGVRQQLGLALQMVLAGQVYLSRELLQRWLPGWSARGERLSRREQEVLLWLTQGEANDQIAQRLGITVATVKAHLTSIFSKLQVQNRTQAIVQAMRWGG</sequence>
<dbReference type="Pfam" id="PF00196">
    <property type="entry name" value="GerE"/>
    <property type="match status" value="1"/>
</dbReference>